<dbReference type="RefSeq" id="XP_660867.1">
    <property type="nucleotide sequence ID" value="XM_655775.1"/>
</dbReference>
<evidence type="ECO:0000313" key="1">
    <source>
        <dbReference type="EMBL" id="CBF83074.1"/>
    </source>
</evidence>
<keyword evidence="2" id="KW-1185">Reference proteome</keyword>
<dbReference type="Proteomes" id="UP000000560">
    <property type="component" value="Chromosome VI"/>
</dbReference>
<name>Q5B867_EMENI</name>
<sequence length="248" mass="29466">MSSTACPNHEMLKFEDEIRPIALRRQQKMIIRTQFCTRKWTEDAHTQTHHRSQYIYQEFFGIPNGHLEYHDEYSIDNAHAHDWPGLRDFLDQLKLCKDNWSLDEPEFPYGQLPFEVFLNCAKTIPHHPPAADIPWAFNILRSKGLLPELVLSILGMAGYDHTQRRLPVAHDPFHPDNREELKKYLTFCWLTLIRCNIFAQDLKVKINWKRKVLDSLLRFVGPRGRKELFENVHKYEPDRRDINYLSVS</sequence>
<dbReference type="OrthoDB" id="3204049at2759"/>
<proteinExistence type="predicted"/>
<accession>Q5B867</accession>
<dbReference type="KEGG" id="ani:ANIA_03263"/>
<dbReference type="AlphaFoldDB" id="Q5B867"/>
<dbReference type="HOGENOM" id="CLU_1120172_0_0_1"/>
<evidence type="ECO:0000313" key="2">
    <source>
        <dbReference type="Proteomes" id="UP000000560"/>
    </source>
</evidence>
<reference evidence="2" key="1">
    <citation type="journal article" date="2005" name="Nature">
        <title>Sequencing of Aspergillus nidulans and comparative analysis with A. fumigatus and A. oryzae.</title>
        <authorList>
            <person name="Galagan J.E."/>
            <person name="Calvo S.E."/>
            <person name="Cuomo C."/>
            <person name="Ma L.J."/>
            <person name="Wortman J.R."/>
            <person name="Batzoglou S."/>
            <person name="Lee S.I."/>
            <person name="Basturkmen M."/>
            <person name="Spevak C.C."/>
            <person name="Clutterbuck J."/>
            <person name="Kapitonov V."/>
            <person name="Jurka J."/>
            <person name="Scazzocchio C."/>
            <person name="Farman M."/>
            <person name="Butler J."/>
            <person name="Purcell S."/>
            <person name="Harris S."/>
            <person name="Braus G.H."/>
            <person name="Draht O."/>
            <person name="Busch S."/>
            <person name="D'Enfert C."/>
            <person name="Bouchier C."/>
            <person name="Goldman G.H."/>
            <person name="Bell-Pedersen D."/>
            <person name="Griffiths-Jones S."/>
            <person name="Doonan J.H."/>
            <person name="Yu J."/>
            <person name="Vienken K."/>
            <person name="Pain A."/>
            <person name="Freitag M."/>
            <person name="Selker E.U."/>
            <person name="Archer D.B."/>
            <person name="Penalva M.A."/>
            <person name="Oakley B.R."/>
            <person name="Momany M."/>
            <person name="Tanaka T."/>
            <person name="Kumagai T."/>
            <person name="Asai K."/>
            <person name="Machida M."/>
            <person name="Nierman W.C."/>
            <person name="Denning D.W."/>
            <person name="Caddick M."/>
            <person name="Hynes M."/>
            <person name="Paoletti M."/>
            <person name="Fischer R."/>
            <person name="Miller B."/>
            <person name="Dyer P."/>
            <person name="Sachs M.S."/>
            <person name="Osmani S.A."/>
            <person name="Birren B.W."/>
        </authorList>
    </citation>
    <scope>NUCLEOTIDE SEQUENCE [LARGE SCALE GENOMIC DNA]</scope>
    <source>
        <strain evidence="2">FGSC A4 / ATCC 38163 / CBS 112.46 / NRRL 194 / M139</strain>
    </source>
</reference>
<dbReference type="InParanoid" id="Q5B867"/>
<dbReference type="GeneID" id="2874242"/>
<accession>C8VI40</accession>
<organism evidence="1 2">
    <name type="scientific">Emericella nidulans (strain FGSC A4 / ATCC 38163 / CBS 112.46 / NRRL 194 / M139)</name>
    <name type="common">Aspergillus nidulans</name>
    <dbReference type="NCBI Taxonomy" id="227321"/>
    <lineage>
        <taxon>Eukaryota</taxon>
        <taxon>Fungi</taxon>
        <taxon>Dikarya</taxon>
        <taxon>Ascomycota</taxon>
        <taxon>Pezizomycotina</taxon>
        <taxon>Eurotiomycetes</taxon>
        <taxon>Eurotiomycetidae</taxon>
        <taxon>Eurotiales</taxon>
        <taxon>Aspergillaceae</taxon>
        <taxon>Aspergillus</taxon>
        <taxon>Aspergillus subgen. Nidulantes</taxon>
    </lineage>
</organism>
<gene>
    <name evidence="1" type="ORF">ANIA_03263</name>
</gene>
<protein>
    <submittedName>
        <fullName evidence="1">Uncharacterized protein</fullName>
    </submittedName>
</protein>
<dbReference type="EMBL" id="BN001306">
    <property type="protein sequence ID" value="CBF83074.1"/>
    <property type="molecule type" value="Genomic_DNA"/>
</dbReference>
<reference evidence="2" key="2">
    <citation type="journal article" date="2009" name="Fungal Genet. Biol.">
        <title>The 2008 update of the Aspergillus nidulans genome annotation: a community effort.</title>
        <authorList>
            <person name="Wortman J.R."/>
            <person name="Gilsenan J.M."/>
            <person name="Joardar V."/>
            <person name="Deegan J."/>
            <person name="Clutterbuck J."/>
            <person name="Andersen M.R."/>
            <person name="Archer D."/>
            <person name="Bencina M."/>
            <person name="Braus G."/>
            <person name="Coutinho P."/>
            <person name="von Dohren H."/>
            <person name="Doonan J."/>
            <person name="Driessen A.J."/>
            <person name="Durek P."/>
            <person name="Espeso E."/>
            <person name="Fekete E."/>
            <person name="Flipphi M."/>
            <person name="Estrada C.G."/>
            <person name="Geysens S."/>
            <person name="Goldman G."/>
            <person name="de Groot P.W."/>
            <person name="Hansen K."/>
            <person name="Harris S.D."/>
            <person name="Heinekamp T."/>
            <person name="Helmstaedt K."/>
            <person name="Henrissat B."/>
            <person name="Hofmann G."/>
            <person name="Homan T."/>
            <person name="Horio T."/>
            <person name="Horiuchi H."/>
            <person name="James S."/>
            <person name="Jones M."/>
            <person name="Karaffa L."/>
            <person name="Karanyi Z."/>
            <person name="Kato M."/>
            <person name="Keller N."/>
            <person name="Kelly D.E."/>
            <person name="Kiel J.A."/>
            <person name="Kim J.M."/>
            <person name="van der Klei I.J."/>
            <person name="Klis F.M."/>
            <person name="Kovalchuk A."/>
            <person name="Krasevec N."/>
            <person name="Kubicek C.P."/>
            <person name="Liu B."/>
            <person name="Maccabe A."/>
            <person name="Meyer V."/>
            <person name="Mirabito P."/>
            <person name="Miskei M."/>
            <person name="Mos M."/>
            <person name="Mullins J."/>
            <person name="Nelson D.R."/>
            <person name="Nielsen J."/>
            <person name="Oakley B.R."/>
            <person name="Osmani S.A."/>
            <person name="Pakula T."/>
            <person name="Paszewski A."/>
            <person name="Paulsen I."/>
            <person name="Pilsyk S."/>
            <person name="Pocsi I."/>
            <person name="Punt P.J."/>
            <person name="Ram A.F."/>
            <person name="Ren Q."/>
            <person name="Robellet X."/>
            <person name="Robson G."/>
            <person name="Seiboth B."/>
            <person name="van Solingen P."/>
            <person name="Specht T."/>
            <person name="Sun J."/>
            <person name="Taheri-Talesh N."/>
            <person name="Takeshita N."/>
            <person name="Ussery D."/>
            <person name="vanKuyk P.A."/>
            <person name="Visser H."/>
            <person name="van de Vondervoort P.J."/>
            <person name="de Vries R.P."/>
            <person name="Walton J."/>
            <person name="Xiang X."/>
            <person name="Xiong Y."/>
            <person name="Zeng A.P."/>
            <person name="Brandt B.W."/>
            <person name="Cornell M.J."/>
            <person name="van den Hondel C.A."/>
            <person name="Visser J."/>
            <person name="Oliver S.G."/>
            <person name="Turner G."/>
        </authorList>
    </citation>
    <scope>GENOME REANNOTATION</scope>
    <source>
        <strain evidence="2">FGSC A4 / ATCC 38163 / CBS 112.46 / NRRL 194 / M139</strain>
    </source>
</reference>